<comment type="similarity">
    <text evidence="11">Belongs to the dynactin subunit 4 family.</text>
</comment>
<evidence type="ECO:0000256" key="5">
    <source>
        <dbReference type="ARBA" id="ARBA00022499"/>
    </source>
</evidence>
<dbReference type="GO" id="GO:0001725">
    <property type="term" value="C:stress fiber"/>
    <property type="evidence" value="ECO:0007669"/>
    <property type="project" value="UniProtKB-SubCell"/>
</dbReference>
<dbReference type="PANTHER" id="PTHR13034">
    <property type="entry name" value="DYNACTIN P62 SUBUNIT"/>
    <property type="match status" value="1"/>
</dbReference>
<keyword evidence="5" id="KW-1017">Isopeptide bond</keyword>
<keyword evidence="10" id="KW-0206">Cytoskeleton</keyword>
<comment type="subunit">
    <text evidence="13">Subunit of dynactin, a multiprotein complex part of a tripartite complex with dynein and a adapter, such as BICDL1, BICD2 or HOOK3. The dynactin complex is built around ACTR1A/ACTB filament and consists of an actin-related filament composed of a shoulder domain, a pointed end and a barbed end. Its length is defined by its flexible shoulder domain. The soulder is composed of 2 DCTN1 subunits, 4 DCTN2 and 2 DCTN3. The 4 DCNT2 (via N-terminus) bind the ACTR1A filament and act as molecular rulers to determine the length. The pointed end is important for binding dynein-dynactin cargo adapters. Consists of 4 subunits: ACTR10, DCNT4, DCTN5 and DCTN6. The barbed end is composed of a CAPZA1:CAPZB heterodimers, which binds ACTR1A/ACTB filament and dynactin and stabilizes dynactin. Interacts with ATP7B, but not ATP7A, in a copper-dependent manner. Interacts with ANK2; this interaction is required for localization at costameres. Interacts with N4BP2L1.</text>
</comment>
<keyword evidence="9" id="KW-0175">Coiled coil</keyword>
<evidence type="ECO:0000256" key="6">
    <source>
        <dbReference type="ARBA" id="ARBA00022553"/>
    </source>
</evidence>
<keyword evidence="16" id="KW-1185">Reference proteome</keyword>
<dbReference type="PANTHER" id="PTHR13034:SF2">
    <property type="entry name" value="DYNACTIN SUBUNIT 4"/>
    <property type="match status" value="1"/>
</dbReference>
<dbReference type="Proteomes" id="UP000054561">
    <property type="component" value="Unassembled WGS sequence"/>
</dbReference>
<keyword evidence="8" id="KW-0007">Acetylation</keyword>
<accession>A0A0D9QIQ9</accession>
<keyword evidence="6" id="KW-0597">Phosphoprotein</keyword>
<evidence type="ECO:0000313" key="16">
    <source>
        <dbReference type="Proteomes" id="UP000054561"/>
    </source>
</evidence>
<evidence type="ECO:0000256" key="9">
    <source>
        <dbReference type="ARBA" id="ARBA00023054"/>
    </source>
</evidence>
<feature type="region of interest" description="Disordered" evidence="14">
    <location>
        <begin position="600"/>
        <end position="619"/>
    </location>
</feature>
<evidence type="ECO:0000256" key="2">
    <source>
        <dbReference type="ARBA" id="ARBA00004529"/>
    </source>
</evidence>
<feature type="region of interest" description="Disordered" evidence="14">
    <location>
        <begin position="369"/>
        <end position="391"/>
    </location>
</feature>
<dbReference type="Pfam" id="PF05502">
    <property type="entry name" value="Dynactin_p62"/>
    <property type="match status" value="1"/>
</dbReference>
<evidence type="ECO:0000256" key="7">
    <source>
        <dbReference type="ARBA" id="ARBA00022843"/>
    </source>
</evidence>
<dbReference type="GeneID" id="24268742"/>
<evidence type="ECO:0000256" key="13">
    <source>
        <dbReference type="ARBA" id="ARBA00093507"/>
    </source>
</evidence>
<protein>
    <recommendedName>
        <fullName evidence="12">Dynactin subunit 4</fullName>
    </recommendedName>
</protein>
<keyword evidence="7" id="KW-0832">Ubl conjugation</keyword>
<dbReference type="InterPro" id="IPR008603">
    <property type="entry name" value="DCTN4"/>
</dbReference>
<organism evidence="15 16">
    <name type="scientific">Plasmodium fragile</name>
    <dbReference type="NCBI Taxonomy" id="5857"/>
    <lineage>
        <taxon>Eukaryota</taxon>
        <taxon>Sar</taxon>
        <taxon>Alveolata</taxon>
        <taxon>Apicomplexa</taxon>
        <taxon>Aconoidasida</taxon>
        <taxon>Haemosporida</taxon>
        <taxon>Plasmodiidae</taxon>
        <taxon>Plasmodium</taxon>
        <taxon>Plasmodium (Plasmodium)</taxon>
    </lineage>
</organism>
<evidence type="ECO:0000256" key="12">
    <source>
        <dbReference type="ARBA" id="ARBA00034864"/>
    </source>
</evidence>
<evidence type="ECO:0000256" key="11">
    <source>
        <dbReference type="ARBA" id="ARBA00034776"/>
    </source>
</evidence>
<name>A0A0D9QIQ9_PLAFR</name>
<evidence type="ECO:0000313" key="15">
    <source>
        <dbReference type="EMBL" id="KJP86919.1"/>
    </source>
</evidence>
<dbReference type="OrthoDB" id="283815at2759"/>
<evidence type="ECO:0000256" key="8">
    <source>
        <dbReference type="ARBA" id="ARBA00022990"/>
    </source>
</evidence>
<dbReference type="RefSeq" id="XP_012336468.1">
    <property type="nucleotide sequence ID" value="XM_012481045.1"/>
</dbReference>
<proteinExistence type="inferred from homology"/>
<sequence length="671" mass="77581">MKNKVYLLLDEKLFKLKELYFCLICSKIKNEYNLKQEIEYYFCNGCTQIYTKSESAIYSYECLRCFKCPCCFSCLTISHKWLGKPVNKVCTLEPLNKGGKEDSCWDNNNEGTNSDLCEKLTPNGENHVQGASNGTFLSNNRKKSSDEKISFEGHSALGTDDENDIQEGRNKVGSKLYAFLKRGRNVFYFKCPYCLWSSITSMYNTKLDELIGDMILSERNCVYKRYFQMVLDELIRSNEQLKEKRNIKRTNQHAALHKVGKLKSIHELNNYMEAFGTMRKDCSLEKLTGGPAESAEVHEEAESTLICKSKMKVDKMSLKDILNGKHIKNREICRDIFELENEHVQYLDPVEYLSHGQLPEVVKRCEGRNGLVGDDHPSGGNQYAGTGEALPKQQTREELRIQTNGNLLIHAKNDLSIRHIQDYPYNYYKGINALHPLRMKLINKKSKRCNTCKQYILKLHSSNVSSSFRLDNNAMKFIPTIYINDFRLVKRKNGILNFVLVNPLDSEMNIKVVPDIENNFVKNLNGSKIPINCKTRAASFEFTMDTYDEIIDELLNEEKNDIKDVFTREYIIVKKQNNMALIIISFFYTDEEDVVRAELYSEKNKPRDSPQTGDPDNDLSADQVRKLNFPLTLECSFSDKSKKVHKIKLNLLFTNNISLRPFRHYALRDCD</sequence>
<dbReference type="EMBL" id="KQ001683">
    <property type="protein sequence ID" value="KJP86919.1"/>
    <property type="molecule type" value="Genomic_DNA"/>
</dbReference>
<dbReference type="GO" id="GO:0005869">
    <property type="term" value="C:dynactin complex"/>
    <property type="evidence" value="ECO:0007669"/>
    <property type="project" value="InterPro"/>
</dbReference>
<evidence type="ECO:0000256" key="3">
    <source>
        <dbReference type="ARBA" id="ARBA00004657"/>
    </source>
</evidence>
<dbReference type="VEuPathDB" id="PlasmoDB:AK88_03428"/>
<gene>
    <name evidence="15" type="ORF">AK88_03428</name>
</gene>
<evidence type="ECO:0000256" key="14">
    <source>
        <dbReference type="SAM" id="MobiDB-lite"/>
    </source>
</evidence>
<dbReference type="AlphaFoldDB" id="A0A0D9QIQ9"/>
<reference evidence="15 16" key="1">
    <citation type="submission" date="2014-03" db="EMBL/GenBank/DDBJ databases">
        <title>The Genome Sequence of Plasmodium fragile nilgiri.</title>
        <authorList>
            <consortium name="The Broad Institute Genomics Platform"/>
            <consortium name="The Broad Institute Genome Sequencing Center for Infectious Disease"/>
            <person name="Neafsey D."/>
            <person name="Duraisingh M."/>
            <person name="Young S.K."/>
            <person name="Zeng Q."/>
            <person name="Gargeya S."/>
            <person name="Abouelleil A."/>
            <person name="Alvarado L."/>
            <person name="Chapman S.B."/>
            <person name="Gainer-Dewar J."/>
            <person name="Goldberg J."/>
            <person name="Griggs A."/>
            <person name="Gujja S."/>
            <person name="Hansen M."/>
            <person name="Howarth C."/>
            <person name="Imamovic A."/>
            <person name="Larimer J."/>
            <person name="Pearson M."/>
            <person name="Poon T.W."/>
            <person name="Priest M."/>
            <person name="Roberts A."/>
            <person name="Saif S."/>
            <person name="Shea T."/>
            <person name="Sykes S."/>
            <person name="Wortman J."/>
            <person name="Nusbaum C."/>
            <person name="Birren B."/>
        </authorList>
    </citation>
    <scope>NUCLEOTIDE SEQUENCE [LARGE SCALE GENOMIC DNA]</scope>
    <source>
        <strain evidence="16">nilgiri</strain>
    </source>
</reference>
<evidence type="ECO:0000256" key="4">
    <source>
        <dbReference type="ARBA" id="ARBA00022490"/>
    </source>
</evidence>
<evidence type="ECO:0000256" key="10">
    <source>
        <dbReference type="ARBA" id="ARBA00023212"/>
    </source>
</evidence>
<evidence type="ECO:0000256" key="1">
    <source>
        <dbReference type="ARBA" id="ARBA00004300"/>
    </source>
</evidence>
<dbReference type="OMA" id="CTQIYTK"/>
<keyword evidence="4" id="KW-0963">Cytoplasm</keyword>
<comment type="subcellular location">
    <subcellularLocation>
        <location evidence="1">Cytoplasm</location>
        <location evidence="1">Cytoskeleton</location>
        <location evidence="1">Microtubule organizing center</location>
        <location evidence="1">Centrosome</location>
    </subcellularLocation>
    <subcellularLocation>
        <location evidence="2">Cytoplasm</location>
        <location evidence="2">Cytoskeleton</location>
        <location evidence="2">Stress fiber</location>
    </subcellularLocation>
    <subcellularLocation>
        <location evidence="3">Cytoplasm</location>
        <location evidence="3">Myofibril</location>
    </subcellularLocation>
</comment>
<dbReference type="GO" id="GO:0005813">
    <property type="term" value="C:centrosome"/>
    <property type="evidence" value="ECO:0007669"/>
    <property type="project" value="UniProtKB-SubCell"/>
</dbReference>